<accession>A0A5E4S423</accession>
<dbReference type="AlphaFoldDB" id="A0A5E4S423"/>
<dbReference type="Proteomes" id="UP000366945">
    <property type="component" value="Unassembled WGS sequence"/>
</dbReference>
<dbReference type="EMBL" id="CABPSK010000001">
    <property type="protein sequence ID" value="VVD69951.1"/>
    <property type="molecule type" value="Genomic_DNA"/>
</dbReference>
<organism evidence="1 2">
    <name type="scientific">Pandoraea pneumonica</name>
    <dbReference type="NCBI Taxonomy" id="2508299"/>
    <lineage>
        <taxon>Bacteria</taxon>
        <taxon>Pseudomonadati</taxon>
        <taxon>Pseudomonadota</taxon>
        <taxon>Betaproteobacteria</taxon>
        <taxon>Burkholderiales</taxon>
        <taxon>Burkholderiaceae</taxon>
        <taxon>Pandoraea</taxon>
    </lineage>
</organism>
<evidence type="ECO:0000313" key="2">
    <source>
        <dbReference type="Proteomes" id="UP000366945"/>
    </source>
</evidence>
<evidence type="ECO:0000313" key="1">
    <source>
        <dbReference type="EMBL" id="VVD69951.1"/>
    </source>
</evidence>
<keyword evidence="2" id="KW-1185">Reference proteome</keyword>
<name>A0A5E4S423_9BURK</name>
<protein>
    <submittedName>
        <fullName evidence="1">Uncharacterized protein</fullName>
    </submittedName>
</protein>
<sequence length="32" mass="3511">MKFVHYRDGKSSQPFSLCTINKSSVGMGFGNS</sequence>
<reference evidence="1 2" key="1">
    <citation type="submission" date="2019-08" db="EMBL/GenBank/DDBJ databases">
        <authorList>
            <person name="Peeters C."/>
        </authorList>
    </citation>
    <scope>NUCLEOTIDE SEQUENCE [LARGE SCALE GENOMIC DNA]</scope>
    <source>
        <strain evidence="1 2">LMG 31114</strain>
    </source>
</reference>
<proteinExistence type="predicted"/>
<gene>
    <name evidence="1" type="ORF">PPN31114_00555</name>
</gene>